<accession>E4Y0K8</accession>
<keyword evidence="1" id="KW-0175">Coiled coil</keyword>
<organism evidence="3">
    <name type="scientific">Oikopleura dioica</name>
    <name type="common">Tunicate</name>
    <dbReference type="NCBI Taxonomy" id="34765"/>
    <lineage>
        <taxon>Eukaryota</taxon>
        <taxon>Metazoa</taxon>
        <taxon>Chordata</taxon>
        <taxon>Tunicata</taxon>
        <taxon>Appendicularia</taxon>
        <taxon>Copelata</taxon>
        <taxon>Oikopleuridae</taxon>
        <taxon>Oikopleura</taxon>
    </lineage>
</organism>
<evidence type="ECO:0000313" key="3">
    <source>
        <dbReference type="EMBL" id="CBY15416.1"/>
    </source>
</evidence>
<sequence length="230" mass="26328">LFFKSPVYQPAKALHLHPHRVTPQPSLAPLSRSRRFRVMMGLLQPSRGDILMTRLHLVLLQKLLQQEQQLGLVRWIQATTSPVAQAIFAQMKALGQASLLLVESVITASGDEQAPPPPRRPRRRRRHPAEPNTELLIRCHHGERFTSPWVDTLRNEEPRYTVYPAEWRRVPKESSFLQALTALNEAYQNDMDELDDLERELTDSQFGVVLESSVGFHVIGDLSLHNELIN</sequence>
<evidence type="ECO:0000313" key="4">
    <source>
        <dbReference type="Proteomes" id="UP000001307"/>
    </source>
</evidence>
<evidence type="ECO:0000256" key="1">
    <source>
        <dbReference type="SAM" id="Coils"/>
    </source>
</evidence>
<name>E4Y0K8_OIKDI</name>
<dbReference type="EMBL" id="FN653510">
    <property type="protein sequence ID" value="CBY15416.1"/>
    <property type="molecule type" value="Genomic_DNA"/>
</dbReference>
<keyword evidence="4" id="KW-1185">Reference proteome</keyword>
<dbReference type="InParanoid" id="E4Y0K8"/>
<feature type="region of interest" description="Disordered" evidence="2">
    <location>
        <begin position="109"/>
        <end position="131"/>
    </location>
</feature>
<protein>
    <submittedName>
        <fullName evidence="3">Uncharacterized protein</fullName>
    </submittedName>
</protein>
<evidence type="ECO:0000256" key="2">
    <source>
        <dbReference type="SAM" id="MobiDB-lite"/>
    </source>
</evidence>
<feature type="coiled-coil region" evidence="1">
    <location>
        <begin position="177"/>
        <end position="204"/>
    </location>
</feature>
<dbReference type="AlphaFoldDB" id="E4Y0K8"/>
<reference evidence="3" key="1">
    <citation type="journal article" date="2010" name="Science">
        <title>Plasticity of animal genome architecture unmasked by rapid evolution of a pelagic tunicate.</title>
        <authorList>
            <person name="Denoeud F."/>
            <person name="Henriet S."/>
            <person name="Mungpakdee S."/>
            <person name="Aury J.M."/>
            <person name="Da Silva C."/>
            <person name="Brinkmann H."/>
            <person name="Mikhaleva J."/>
            <person name="Olsen L.C."/>
            <person name="Jubin C."/>
            <person name="Canestro C."/>
            <person name="Bouquet J.M."/>
            <person name="Danks G."/>
            <person name="Poulain J."/>
            <person name="Campsteijn C."/>
            <person name="Adamski M."/>
            <person name="Cross I."/>
            <person name="Yadetie F."/>
            <person name="Muffato M."/>
            <person name="Louis A."/>
            <person name="Butcher S."/>
            <person name="Tsagkogeorga G."/>
            <person name="Konrad A."/>
            <person name="Singh S."/>
            <person name="Jensen M.F."/>
            <person name="Cong E.H."/>
            <person name="Eikeseth-Otteraa H."/>
            <person name="Noel B."/>
            <person name="Anthouard V."/>
            <person name="Porcel B.M."/>
            <person name="Kachouri-Lafond R."/>
            <person name="Nishino A."/>
            <person name="Ugolini M."/>
            <person name="Chourrout P."/>
            <person name="Nishida H."/>
            <person name="Aasland R."/>
            <person name="Huzurbazar S."/>
            <person name="Westhof E."/>
            <person name="Delsuc F."/>
            <person name="Lehrach H."/>
            <person name="Reinhardt R."/>
            <person name="Weissenbach J."/>
            <person name="Roy S.W."/>
            <person name="Artiguenave F."/>
            <person name="Postlethwait J.H."/>
            <person name="Manak J.R."/>
            <person name="Thompson E.M."/>
            <person name="Jaillon O."/>
            <person name="Du Pasquier L."/>
            <person name="Boudinot P."/>
            <person name="Liberles D.A."/>
            <person name="Volff J.N."/>
            <person name="Philippe H."/>
            <person name="Lenhard B."/>
            <person name="Roest Crollius H."/>
            <person name="Wincker P."/>
            <person name="Chourrout D."/>
        </authorList>
    </citation>
    <scope>NUCLEOTIDE SEQUENCE [LARGE SCALE GENOMIC DNA]</scope>
</reference>
<feature type="non-terminal residue" evidence="3">
    <location>
        <position position="1"/>
    </location>
</feature>
<proteinExistence type="predicted"/>
<dbReference type="Proteomes" id="UP000001307">
    <property type="component" value="Unassembled WGS sequence"/>
</dbReference>
<gene>
    <name evidence="3" type="ORF">GSOID_T00012333001</name>
</gene>